<dbReference type="Pfam" id="PF18541">
    <property type="entry name" value="RuvC_III"/>
    <property type="match status" value="1"/>
</dbReference>
<dbReference type="Pfam" id="PF18070">
    <property type="entry name" value="Cas9_PI2"/>
    <property type="match status" value="1"/>
</dbReference>
<accession>A0A4P5PAG8</accession>
<keyword evidence="10 13" id="KW-0238">DNA-binding</keyword>
<evidence type="ECO:0000256" key="1">
    <source>
        <dbReference type="ARBA" id="ARBA00001946"/>
    </source>
</evidence>
<dbReference type="InterPro" id="IPR040555">
    <property type="entry name" value="Cas9_PI2"/>
</dbReference>
<dbReference type="GO" id="GO:0003677">
    <property type="term" value="F:DNA binding"/>
    <property type="evidence" value="ECO:0007669"/>
    <property type="project" value="UniProtKB-UniRule"/>
</dbReference>
<comment type="caution">
    <text evidence="16">The sequence shown here is derived from an EMBL/GenBank/DDBJ whole genome shotgun (WGS) entry which is preliminary data.</text>
</comment>
<keyword evidence="8 13" id="KW-0694">RNA-binding</keyword>
<keyword evidence="11" id="KW-0464">Manganese</keyword>
<evidence type="ECO:0000256" key="12">
    <source>
        <dbReference type="ARBA" id="ARBA00046380"/>
    </source>
</evidence>
<dbReference type="InterPro" id="IPR036397">
    <property type="entry name" value="RNaseH_sf"/>
</dbReference>
<dbReference type="AlphaFoldDB" id="A0A4P5PAG8"/>
<dbReference type="GO" id="GO:0003723">
    <property type="term" value="F:RNA binding"/>
    <property type="evidence" value="ECO:0007669"/>
    <property type="project" value="UniProtKB-UniRule"/>
</dbReference>
<feature type="coiled-coil region" evidence="14">
    <location>
        <begin position="385"/>
        <end position="412"/>
    </location>
</feature>
<organism evidence="16 17">
    <name type="scientific">Enterococcus florum</name>
    <dbReference type="NCBI Taxonomy" id="2480627"/>
    <lineage>
        <taxon>Bacteria</taxon>
        <taxon>Bacillati</taxon>
        <taxon>Bacillota</taxon>
        <taxon>Bacilli</taxon>
        <taxon>Lactobacillales</taxon>
        <taxon>Enterococcaceae</taxon>
        <taxon>Enterococcus</taxon>
    </lineage>
</organism>
<keyword evidence="17" id="KW-1185">Reference proteome</keyword>
<evidence type="ECO:0000256" key="7">
    <source>
        <dbReference type="ARBA" id="ARBA00022842"/>
    </source>
</evidence>
<sequence>MAEKVKNNDPVNIGLDIGISSVGWSIVNNKNGKILESGVSIFSSGTASKNEERRSFRQSRRLLRRRKNRIKDLKNLLSNYKLPNKSECHDTTPYHLRVKGLHEKLTKKEISAALLHLVKRRGISYDLGDLEGEGENSSVYKESIAINQVLLNKMTPAEIQLERLEKYGKIRGQITDLDEDNSEVLMNVFPNAAYLKEAECLLNKQAEFHKETSSEFIDQVLKIIARKRDYFIGPGSEKSRTDYGIYRTDGTNLNNLFEILIGKDKIFPDEFRAAGNSYTAQLYNLLNDLNNLKIATLEDGKLSTEQKEQIITEVTIADRKPNMIKLIGKITNAQPCDISGYRIDRKDNPEFHSMQVYRTVRNKFLELGIEINEWPTTFLDEIGRIITLNTENGEIRRELNRLNKKYTFLTNDLIEHLLNLKVFFKIESNKKWHRFSLKTMKLLIPELLNTSKEQMTILNDLGLLHENKTNYQNTKKINVNKLTENIFNPVVKKSVKQSMDIFNELIKKYTNIDYLVIEMPRDDAEDEVEQKKQMQKFQKDNEKEKEKALQEFQELADVSDSQLKNQLYKRKKLRMKIRMWYQQHGKCLYSGKTISAEELFWNDHLFDIDHIIPASISYDDGQNNKVLCYSEMNRAKGQQTPYGFMQSGKGQGFESMRAMLKSNSRISPAKKRNLEFVKDINDIEVRKRFIARNLVDTRYASRIVLNELQQFVHSKNLGTKVTVVRGKLTSKLRDIWRLNKSRETHHHHAVDATIVAVTPMLKLWKRNAEIIPMKVNENTIDLKTGEILDEEIYKEEMYQLPYAHFIENVSLMHDKIKFHHQVDKKMNRKVSDATIYTTRLAMIGKDKQPQDYVLGKIKNIYGIEDYKKFKSIYDKDKTKFLMQQLDPKTFEKLEKIMIDYPDTIEVPQDNGKVKVVPVSPFEYYRKEHGPVTKYARKNNGPAIKSLKYYDSKLGSKIEITPKNAKNKKVVLQSLKPWRTDVYYNDKTEEYEIMGIKYSDLKYENGKYGIVNEDYQRIKMEEGVGEESEFLMSLYRGDRIKIIDTKSDEYVELLFGSRTMPNVNGYVELKPIDRSKFDSKEIVGFYGQVTPNGQFVKKFTRKGYKVLKTNTDILGNPHYISKEGKYPKNIVDTAFVD</sequence>
<feature type="domain" description="HNH Cas9-type" evidence="15">
    <location>
        <begin position="527"/>
        <end position="694"/>
    </location>
</feature>
<dbReference type="GO" id="GO:0046872">
    <property type="term" value="F:metal ion binding"/>
    <property type="evidence" value="ECO:0007669"/>
    <property type="project" value="UniProtKB-UniRule"/>
</dbReference>
<dbReference type="OrthoDB" id="9757607at2"/>
<comment type="domain">
    <text evidence="13">Has 2 endonuclease domains. The discontinuous RuvC-like domain cleaves the target DNA noncomplementary to crRNA while the HNH nuclease domain cleaves the target DNA complementary to crRNA.</text>
</comment>
<protein>
    <recommendedName>
        <fullName evidence="13">CRISPR-associated endonuclease Cas9</fullName>
        <ecNumber evidence="13">3.1.-.-</ecNumber>
    </recommendedName>
</protein>
<reference evidence="17" key="1">
    <citation type="submission" date="2019-02" db="EMBL/GenBank/DDBJ databases">
        <title>Draft genome sequence of Enterococcus sp. Gos25-1.</title>
        <authorList>
            <person name="Tanaka N."/>
            <person name="Shiwa Y."/>
            <person name="Fujita N."/>
        </authorList>
    </citation>
    <scope>NUCLEOTIDE SEQUENCE [LARGE SCALE GENOMIC DNA]</scope>
    <source>
        <strain evidence="17">Gos25-1</strain>
    </source>
</reference>
<evidence type="ECO:0000256" key="6">
    <source>
        <dbReference type="ARBA" id="ARBA00022801"/>
    </source>
</evidence>
<dbReference type="Pfam" id="PF18061">
    <property type="entry name" value="CRISPR_Cas9_WED"/>
    <property type="match status" value="1"/>
</dbReference>
<dbReference type="InterPro" id="IPR033114">
    <property type="entry name" value="HNH_CAS9"/>
</dbReference>
<dbReference type="EMBL" id="BJCC01000027">
    <property type="protein sequence ID" value="GCF95095.1"/>
    <property type="molecule type" value="Genomic_DNA"/>
</dbReference>
<proteinExistence type="inferred from homology"/>
<dbReference type="Gene3D" id="3.30.420.10">
    <property type="entry name" value="Ribonuclease H-like superfamily/Ribonuclease H"/>
    <property type="match status" value="2"/>
</dbReference>
<dbReference type="Pfam" id="PF13395">
    <property type="entry name" value="HNH_4"/>
    <property type="match status" value="1"/>
</dbReference>
<dbReference type="GO" id="GO:0004519">
    <property type="term" value="F:endonuclease activity"/>
    <property type="evidence" value="ECO:0007669"/>
    <property type="project" value="UniProtKB-UniRule"/>
</dbReference>
<evidence type="ECO:0000259" key="15">
    <source>
        <dbReference type="PROSITE" id="PS51749"/>
    </source>
</evidence>
<evidence type="ECO:0000256" key="10">
    <source>
        <dbReference type="ARBA" id="ARBA00023125"/>
    </source>
</evidence>
<keyword evidence="9 13" id="KW-0051">Antiviral defense</keyword>
<evidence type="ECO:0000256" key="8">
    <source>
        <dbReference type="ARBA" id="ARBA00022884"/>
    </source>
</evidence>
<name>A0A4P5PAG8_9ENTE</name>
<evidence type="ECO:0000256" key="3">
    <source>
        <dbReference type="ARBA" id="ARBA00022722"/>
    </source>
</evidence>
<keyword evidence="4" id="KW-0479">Metal-binding</keyword>
<comment type="function">
    <text evidence="13">CRISPR (clustered regularly interspaced short palindromic repeat) is an adaptive immune system that provides protection against mobile genetic elements (viruses, transposable elements and conjugative plasmids). CRISPR clusters contain spacers, sequences complementary to antecedent mobile elements, and target invading nucleic acids. CRISPR clusters are transcribed and processed into CRISPR RNA (crRNA). In type II CRISPR systems correct processing of pre-crRNA requires a trans-encoded small RNA (tracrRNA), endogenous ribonuclease 3 (rnc) and this protein. The tracrRNA serves as a guide for ribonuclease 3-aided processing of pre-crRNA. Subsequently Cas9/crRNA/tracrRNA endonucleolytically cleaves linear or circular dsDNA target complementary to the spacer; Cas9 is inactive in the absence of the 2 guide RNAs (gRNA). Cas9 recognizes the protospacer adjacent motif (PAM) in the CRISPR repeat sequences to help distinguish self versus nonself, as targets within the bacterial CRISPR locus do not have PAMs. PAM recognition is also required for catalytic activity.</text>
</comment>
<dbReference type="Proteomes" id="UP000290567">
    <property type="component" value="Unassembled WGS sequence"/>
</dbReference>
<evidence type="ECO:0000256" key="9">
    <source>
        <dbReference type="ARBA" id="ARBA00023118"/>
    </source>
</evidence>
<gene>
    <name evidence="13" type="primary">cas9</name>
    <name evidence="16" type="ORF">NRIC_29860</name>
</gene>
<dbReference type="HAMAP" id="MF_01480">
    <property type="entry name" value="Cas9"/>
    <property type="match status" value="1"/>
</dbReference>
<evidence type="ECO:0000256" key="2">
    <source>
        <dbReference type="ARBA" id="ARBA00005244"/>
    </source>
</evidence>
<keyword evidence="6 13" id="KW-0378">Hydrolase</keyword>
<feature type="active site" description="Proton acceptor for HNH nuclease domain" evidence="13">
    <location>
        <position position="610"/>
    </location>
</feature>
<evidence type="ECO:0000256" key="13">
    <source>
        <dbReference type="HAMAP-Rule" id="MF_01480"/>
    </source>
</evidence>
<dbReference type="GO" id="GO:0051607">
    <property type="term" value="P:defense response to virus"/>
    <property type="evidence" value="ECO:0007669"/>
    <property type="project" value="UniProtKB-UniRule"/>
</dbReference>
<keyword evidence="5 13" id="KW-0255">Endonuclease</keyword>
<dbReference type="InterPro" id="IPR041383">
    <property type="entry name" value="RuvC_III"/>
</dbReference>
<dbReference type="GO" id="GO:0016787">
    <property type="term" value="F:hydrolase activity"/>
    <property type="evidence" value="ECO:0007669"/>
    <property type="project" value="UniProtKB-KW"/>
</dbReference>
<comment type="similarity">
    <text evidence="2">Belongs to the CRISPR-associated protein Cas9 family. Subtype II-A subfamily.</text>
</comment>
<evidence type="ECO:0000256" key="4">
    <source>
        <dbReference type="ARBA" id="ARBA00022723"/>
    </source>
</evidence>
<dbReference type="InterPro" id="IPR028629">
    <property type="entry name" value="Cas9"/>
</dbReference>
<evidence type="ECO:0000256" key="14">
    <source>
        <dbReference type="SAM" id="Coils"/>
    </source>
</evidence>
<dbReference type="InterPro" id="IPR040656">
    <property type="entry name" value="Cas9_WED_dom"/>
</dbReference>
<evidence type="ECO:0000313" key="16">
    <source>
        <dbReference type="EMBL" id="GCF95095.1"/>
    </source>
</evidence>
<evidence type="ECO:0000313" key="17">
    <source>
        <dbReference type="Proteomes" id="UP000290567"/>
    </source>
</evidence>
<dbReference type="RefSeq" id="WP_146623495.1">
    <property type="nucleotide sequence ID" value="NZ_BJCC01000027.1"/>
</dbReference>
<comment type="cofactor">
    <cofactor evidence="1">
        <name>Mg(2+)</name>
        <dbReference type="ChEBI" id="CHEBI:18420"/>
    </cofactor>
</comment>
<feature type="active site" description="For RuvC-like nuclease domain" evidence="13">
    <location>
        <position position="16"/>
    </location>
</feature>
<dbReference type="GO" id="GO:0043571">
    <property type="term" value="P:maintenance of CRISPR repeat elements"/>
    <property type="evidence" value="ECO:0007669"/>
    <property type="project" value="UniProtKB-UniRule"/>
</dbReference>
<dbReference type="PROSITE" id="PS51749">
    <property type="entry name" value="HNH_CAS9"/>
    <property type="match status" value="1"/>
</dbReference>
<evidence type="ECO:0000256" key="11">
    <source>
        <dbReference type="ARBA" id="ARBA00023211"/>
    </source>
</evidence>
<dbReference type="EC" id="3.1.-.-" evidence="13"/>
<comment type="subunit">
    <text evidence="12 13">Monomer. Binds crRNA and tracrRNA.</text>
</comment>
<dbReference type="Gene3D" id="1.10.30.50">
    <property type="match status" value="1"/>
</dbReference>
<dbReference type="NCBIfam" id="TIGR01865">
    <property type="entry name" value="cas_Csn1"/>
    <property type="match status" value="1"/>
</dbReference>
<keyword evidence="7" id="KW-0460">Magnesium</keyword>
<evidence type="ECO:0000256" key="5">
    <source>
        <dbReference type="ARBA" id="ARBA00022759"/>
    </source>
</evidence>
<dbReference type="InterPro" id="IPR003615">
    <property type="entry name" value="HNH_nuc"/>
</dbReference>
<keyword evidence="3 13" id="KW-0540">Nuclease</keyword>
<keyword evidence="14" id="KW-0175">Coiled coil</keyword>
<comment type="caution">
    <text evidence="13">Lacks conserved residue(s) required for the propagation of feature annotation.</text>
</comment>
<comment type="similarity">
    <text evidence="13">Belongs to the CRISPR-associated Cas9 family.</text>
</comment>